<organism evidence="2 3">
    <name type="scientific">Methylobacterium trifolii</name>
    <dbReference type="NCBI Taxonomy" id="1003092"/>
    <lineage>
        <taxon>Bacteria</taxon>
        <taxon>Pseudomonadati</taxon>
        <taxon>Pseudomonadota</taxon>
        <taxon>Alphaproteobacteria</taxon>
        <taxon>Hyphomicrobiales</taxon>
        <taxon>Methylobacteriaceae</taxon>
        <taxon>Methylobacterium</taxon>
    </lineage>
</organism>
<dbReference type="RefSeq" id="WP_238181254.1">
    <property type="nucleotide sequence ID" value="NZ_BPRB01000042.1"/>
</dbReference>
<keyword evidence="1" id="KW-0175">Coiled coil</keyword>
<accession>A0ABQ4TU92</accession>
<sequence>MRDDDERPKAPATHAIGQSLDTLSIADLDERIASLRAEVARLEAARVAKQAALGAADAFFKR</sequence>
<proteinExistence type="predicted"/>
<evidence type="ECO:0000313" key="3">
    <source>
        <dbReference type="Proteomes" id="UP001055057"/>
    </source>
</evidence>
<dbReference type="Pfam" id="PF06698">
    <property type="entry name" value="DUF1192"/>
    <property type="match status" value="1"/>
</dbReference>
<dbReference type="InterPro" id="IPR009579">
    <property type="entry name" value="DUF1192"/>
</dbReference>
<keyword evidence="3" id="KW-1185">Reference proteome</keyword>
<evidence type="ECO:0000313" key="2">
    <source>
        <dbReference type="EMBL" id="GJE58631.1"/>
    </source>
</evidence>
<feature type="coiled-coil region" evidence="1">
    <location>
        <begin position="25"/>
        <end position="52"/>
    </location>
</feature>
<reference evidence="2" key="2">
    <citation type="submission" date="2021-08" db="EMBL/GenBank/DDBJ databases">
        <authorList>
            <person name="Tani A."/>
            <person name="Ola A."/>
            <person name="Ogura Y."/>
            <person name="Katsura K."/>
            <person name="Hayashi T."/>
        </authorList>
    </citation>
    <scope>NUCLEOTIDE SEQUENCE</scope>
    <source>
        <strain evidence="2">DSM 23632</strain>
    </source>
</reference>
<comment type="caution">
    <text evidence="2">The sequence shown here is derived from an EMBL/GenBank/DDBJ whole genome shotgun (WGS) entry which is preliminary data.</text>
</comment>
<gene>
    <name evidence="2" type="ORF">MPOCJGCO_0713</name>
</gene>
<reference evidence="2" key="1">
    <citation type="journal article" date="2021" name="Front. Microbiol.">
        <title>Comprehensive Comparative Genomics and Phenotyping of Methylobacterium Species.</title>
        <authorList>
            <person name="Alessa O."/>
            <person name="Ogura Y."/>
            <person name="Fujitani Y."/>
            <person name="Takami H."/>
            <person name="Hayashi T."/>
            <person name="Sahin N."/>
            <person name="Tani A."/>
        </authorList>
    </citation>
    <scope>NUCLEOTIDE SEQUENCE</scope>
    <source>
        <strain evidence="2">DSM 23632</strain>
    </source>
</reference>
<evidence type="ECO:0008006" key="4">
    <source>
        <dbReference type="Google" id="ProtNLM"/>
    </source>
</evidence>
<evidence type="ECO:0000256" key="1">
    <source>
        <dbReference type="SAM" id="Coils"/>
    </source>
</evidence>
<name>A0ABQ4TU92_9HYPH</name>
<protein>
    <recommendedName>
        <fullName evidence="4">DUF1192 domain-containing protein</fullName>
    </recommendedName>
</protein>
<dbReference type="Proteomes" id="UP001055057">
    <property type="component" value="Unassembled WGS sequence"/>
</dbReference>
<dbReference type="EMBL" id="BPRB01000042">
    <property type="protein sequence ID" value="GJE58631.1"/>
    <property type="molecule type" value="Genomic_DNA"/>
</dbReference>